<keyword evidence="2" id="KW-0645">Protease</keyword>
<feature type="chain" id="PRO_5005466750" description="Peptidase S1 domain-containing protein" evidence="4">
    <location>
        <begin position="29"/>
        <end position="349"/>
    </location>
</feature>
<dbReference type="InterPro" id="IPR018114">
    <property type="entry name" value="TRYPSIN_HIS"/>
</dbReference>
<evidence type="ECO:0000259" key="5">
    <source>
        <dbReference type="PROSITE" id="PS50240"/>
    </source>
</evidence>
<dbReference type="STRING" id="1391654.AKJ09_04726"/>
<keyword evidence="2" id="KW-0720">Serine protease</keyword>
<protein>
    <recommendedName>
        <fullName evidence="5">Peptidase S1 domain-containing protein</fullName>
    </recommendedName>
</protein>
<feature type="signal peptide" evidence="4">
    <location>
        <begin position="1"/>
        <end position="28"/>
    </location>
</feature>
<evidence type="ECO:0000256" key="3">
    <source>
        <dbReference type="SAM" id="MobiDB-lite"/>
    </source>
</evidence>
<dbReference type="PROSITE" id="PS00135">
    <property type="entry name" value="TRYPSIN_SER"/>
    <property type="match status" value="1"/>
</dbReference>
<proteinExistence type="predicted"/>
<sequence length="349" mass="36401">MILLRTGESAMRALLATLLIPASIGVLAGACAAHDEDDATSDNGALIGGQVATTAQFPSNLYLKTGCTAAKVAPKKILTAAHCVFDPAMASVRFANGSTISVSRDPVNGFAEHKVKEVHVHPSWVTACEAQYCAASSVTALMDAADIALIELEDDIEYVPSAEIDTTELVPKTKVVIIGFGCTKGVLVRDDRPNPTLAYAIGEIAPPQLLDHPGSPIENDKEHEIAAGNYALTYGPASYRQQAGICPGDSGGPLYRDEDGKMKIVGVNSNYTFFPDQQDKLGLPVSNWHTRLDGNSRQHIAEWLQSLGALSNDSWTKGDGGAGAGKGADQAGTSDAGTSDAGAQGDAGH</sequence>
<feature type="region of interest" description="Disordered" evidence="3">
    <location>
        <begin position="318"/>
        <end position="349"/>
    </location>
</feature>
<evidence type="ECO:0000256" key="4">
    <source>
        <dbReference type="SAM" id="SignalP"/>
    </source>
</evidence>
<dbReference type="GO" id="GO:0006508">
    <property type="term" value="P:proteolysis"/>
    <property type="evidence" value="ECO:0007669"/>
    <property type="project" value="UniProtKB-KW"/>
</dbReference>
<feature type="domain" description="Peptidase S1" evidence="5">
    <location>
        <begin position="46"/>
        <end position="309"/>
    </location>
</feature>
<dbReference type="EMBL" id="CP012333">
    <property type="protein sequence ID" value="AKU98062.1"/>
    <property type="molecule type" value="Genomic_DNA"/>
</dbReference>
<dbReference type="PROSITE" id="PS00134">
    <property type="entry name" value="TRYPSIN_HIS"/>
    <property type="match status" value="1"/>
</dbReference>
<name>A0A0K1PX18_9BACT</name>
<keyword evidence="1" id="KW-1015">Disulfide bond</keyword>
<reference evidence="6 7" key="1">
    <citation type="submission" date="2015-08" db="EMBL/GenBank/DDBJ databases">
        <authorList>
            <person name="Babu N.S."/>
            <person name="Beckwith C.J."/>
            <person name="Beseler K.G."/>
            <person name="Brison A."/>
            <person name="Carone J.V."/>
            <person name="Caskin T.P."/>
            <person name="Diamond M."/>
            <person name="Durham M.E."/>
            <person name="Foxe J.M."/>
            <person name="Go M."/>
            <person name="Henderson B.A."/>
            <person name="Jones I.B."/>
            <person name="McGettigan J.A."/>
            <person name="Micheletti S.J."/>
            <person name="Nasrallah M.E."/>
            <person name="Ortiz D."/>
            <person name="Piller C.R."/>
            <person name="Privatt S.R."/>
            <person name="Schneider S.L."/>
            <person name="Sharp S."/>
            <person name="Smith T.C."/>
            <person name="Stanton J.D."/>
            <person name="Ullery H.E."/>
            <person name="Wilson R.J."/>
            <person name="Serrano M.G."/>
            <person name="Buck G."/>
            <person name="Lee V."/>
            <person name="Wang Y."/>
            <person name="Carvalho R."/>
            <person name="Voegtly L."/>
            <person name="Shi R."/>
            <person name="Duckworth R."/>
            <person name="Johnson A."/>
            <person name="Loviza R."/>
            <person name="Walstead R."/>
            <person name="Shah Z."/>
            <person name="Kiflezghi M."/>
            <person name="Wade K."/>
            <person name="Ball S.L."/>
            <person name="Bradley K.W."/>
            <person name="Asai D.J."/>
            <person name="Bowman C.A."/>
            <person name="Russell D.A."/>
            <person name="Pope W.H."/>
            <person name="Jacobs-Sera D."/>
            <person name="Hendrix R.W."/>
            <person name="Hatfull G.F."/>
        </authorList>
    </citation>
    <scope>NUCLEOTIDE SEQUENCE [LARGE SCALE GENOMIC DNA]</scope>
    <source>
        <strain evidence="6 7">DSM 27648</strain>
    </source>
</reference>
<organism evidence="6 7">
    <name type="scientific">Labilithrix luteola</name>
    <dbReference type="NCBI Taxonomy" id="1391654"/>
    <lineage>
        <taxon>Bacteria</taxon>
        <taxon>Pseudomonadati</taxon>
        <taxon>Myxococcota</taxon>
        <taxon>Polyangia</taxon>
        <taxon>Polyangiales</taxon>
        <taxon>Labilitrichaceae</taxon>
        <taxon>Labilithrix</taxon>
    </lineage>
</organism>
<evidence type="ECO:0000313" key="6">
    <source>
        <dbReference type="EMBL" id="AKU98062.1"/>
    </source>
</evidence>
<dbReference type="SMART" id="SM00020">
    <property type="entry name" value="Tryp_SPc"/>
    <property type="match status" value="1"/>
</dbReference>
<dbReference type="PANTHER" id="PTHR24260:SF136">
    <property type="entry name" value="GH08193P-RELATED"/>
    <property type="match status" value="1"/>
</dbReference>
<dbReference type="PROSITE" id="PS50240">
    <property type="entry name" value="TRYPSIN_DOM"/>
    <property type="match status" value="1"/>
</dbReference>
<dbReference type="InterPro" id="IPR009003">
    <property type="entry name" value="Peptidase_S1_PA"/>
</dbReference>
<dbReference type="KEGG" id="llu:AKJ09_04726"/>
<dbReference type="Proteomes" id="UP000064967">
    <property type="component" value="Chromosome"/>
</dbReference>
<dbReference type="InterPro" id="IPR043504">
    <property type="entry name" value="Peptidase_S1_PA_chymotrypsin"/>
</dbReference>
<dbReference type="AlphaFoldDB" id="A0A0K1PX18"/>
<evidence type="ECO:0000256" key="2">
    <source>
        <dbReference type="RuleBase" id="RU363034"/>
    </source>
</evidence>
<dbReference type="PANTHER" id="PTHR24260">
    <property type="match status" value="1"/>
</dbReference>
<dbReference type="InterPro" id="IPR051333">
    <property type="entry name" value="CLIP_Serine_Protease"/>
</dbReference>
<dbReference type="PRINTS" id="PR00722">
    <property type="entry name" value="CHYMOTRYPSIN"/>
</dbReference>
<dbReference type="InterPro" id="IPR001314">
    <property type="entry name" value="Peptidase_S1A"/>
</dbReference>
<keyword evidence="4" id="KW-0732">Signal</keyword>
<gene>
    <name evidence="6" type="ORF">AKJ09_04726</name>
</gene>
<dbReference type="SUPFAM" id="SSF50494">
    <property type="entry name" value="Trypsin-like serine proteases"/>
    <property type="match status" value="1"/>
</dbReference>
<keyword evidence="7" id="KW-1185">Reference proteome</keyword>
<dbReference type="InterPro" id="IPR001254">
    <property type="entry name" value="Trypsin_dom"/>
</dbReference>
<dbReference type="Gene3D" id="2.40.10.10">
    <property type="entry name" value="Trypsin-like serine proteases"/>
    <property type="match status" value="1"/>
</dbReference>
<dbReference type="PROSITE" id="PS51257">
    <property type="entry name" value="PROKAR_LIPOPROTEIN"/>
    <property type="match status" value="1"/>
</dbReference>
<accession>A0A0K1PX18</accession>
<evidence type="ECO:0000313" key="7">
    <source>
        <dbReference type="Proteomes" id="UP000064967"/>
    </source>
</evidence>
<evidence type="ECO:0000256" key="1">
    <source>
        <dbReference type="ARBA" id="ARBA00023157"/>
    </source>
</evidence>
<dbReference type="Pfam" id="PF00089">
    <property type="entry name" value="Trypsin"/>
    <property type="match status" value="1"/>
</dbReference>
<dbReference type="GO" id="GO:0004252">
    <property type="term" value="F:serine-type endopeptidase activity"/>
    <property type="evidence" value="ECO:0007669"/>
    <property type="project" value="InterPro"/>
</dbReference>
<keyword evidence="2" id="KW-0378">Hydrolase</keyword>
<dbReference type="PATRIC" id="fig|1391654.3.peg.4791"/>
<dbReference type="InterPro" id="IPR033116">
    <property type="entry name" value="TRYPSIN_SER"/>
</dbReference>